<feature type="compositionally biased region" description="Acidic residues" evidence="2">
    <location>
        <begin position="80"/>
        <end position="98"/>
    </location>
</feature>
<feature type="compositionally biased region" description="Acidic residues" evidence="2">
    <location>
        <begin position="542"/>
        <end position="564"/>
    </location>
</feature>
<feature type="region of interest" description="Disordered" evidence="2">
    <location>
        <begin position="1"/>
        <end position="584"/>
    </location>
</feature>
<evidence type="ECO:0000256" key="1">
    <source>
        <dbReference type="SAM" id="Coils"/>
    </source>
</evidence>
<feature type="compositionally biased region" description="Acidic residues" evidence="2">
    <location>
        <begin position="761"/>
        <end position="771"/>
    </location>
</feature>
<dbReference type="GO" id="GO:0000146">
    <property type="term" value="F:microfilament motor activity"/>
    <property type="evidence" value="ECO:0000318"/>
    <property type="project" value="GO_Central"/>
</dbReference>
<dbReference type="InterPro" id="IPR003582">
    <property type="entry name" value="ShKT_dom"/>
</dbReference>
<feature type="region of interest" description="Disordered" evidence="2">
    <location>
        <begin position="1123"/>
        <end position="1151"/>
    </location>
</feature>
<dbReference type="KEGG" id="mbr:MONBRDRAFT_38101"/>
<sequence length="1435" mass="156387">MEAARQQHHQRQADVAAKAAAEAAQAAAEAAQAAATQAKAVETEPSVETDPATNNSPSKTRAEALKRKREELLRQMAELEALESEDPAPDALESDDSETNSPAPVGLETKPIQSEDTASSHTLPLKPEPLDATDAQPQASEPSPDKLGAEEPIETTQDSVRPTAPSSSEPTSQSVPKQAAVPEPAAVSKQVVAEQTVSEPDEQVAPKLAESMTMPSELEAPKREPTGDSVAAPMHTDTKAETKQASDPPTLTTSSVTPSVVAAHQSRGMEQGGANRETTLREALVEQTTESTEAEASLKALVHEAESLEEELPTALSQEATGHSAQDPAPTLAEARPTDDAANQDELSVQNTENAKLGPGETAPTLAPTPDDAAPVPRASDTEPQGMAEQSSSDQSTEADVSLLEAPEISMQEIPPVERVDSPPELPEPTFNSRRVETEATVVRNIARRAPGEGREDSSLNLESQHAEAVSPEATRQEPSVSTKDNVVKSVESEDQRNSREAQLPEPASEMPELPSEQIEQETEPDHNADPNHDKDTADIAAAEETEDWEEVERAEEPEEPVAPEDSRDSEELASEVAEPEPKSVQEIVEEQLDQERENLLASLQDKYPHDCQKWARRSGCRRNARWMKNNCARSCVAQEFDDGLQARRAELYELVEAEMFREEEEDVNTAHAEEPLQPDHAPDHGGADHASAHATMAPASETEAHQLEAAQDPHRVPTANPMGQEPSQPEQALKSESEPQLDLDPNSELQQAHHSSEPVPEPEPESDPEPELQQAHHNSEPETKQEPVPEPVEAAASLLEPAPDTHHESEPEPETAQKEEPHDVTKSSADRQNEPKQQIHEHIHEHTTLPPATASSSDVIHDAENGDTARNQEEDSGANPELRASPFTRQRAPPMPRAPSRCKDPLSIARLFGSSTLAGVDLDELARTVAAATPWADDDCPTTLAVAVSAFAAATVWMFTASWCCCCGSSGGSTSKMAAITKAHTELKSERDRLADQARLAREAQDQVEGQLSQVKAQNKSLKGEIQELQQEAKRLQATVDKQARALQSAPGPEAPTLVRKLQRHASDSQLATEELQKRVDVLQKEKEEALTAVNAWQQSYAQYEEYAKSLQAHAEALQQQLQQQQQQQAQSAEADAGAADSAPTSAAVDELRRTLSARDQEVTDLRSMLATAAPDAEETSQKLEKSTARVAALTERCDSLKVQLEQKDMALTALRDRVERLQAAVDAGSGGSAGTQVKMLTHQLEEAERRQLDLVQGREEKIRTIKELYEERARKAEEQLLEARQRIKAMEADMLRVPSPTADSSAMRQIEELQRQLQEACAARDKTEVQLHRAREKLVAQADQNAHLIQLSMLSGHKPKNHLSINRRKATQVRREAPPEAAPTPSTAAEKKKYDHVESKVAAFTKVHTPGCRCFSMEVSALICLVLPDYLWY</sequence>
<feature type="compositionally biased region" description="Basic and acidic residues" evidence="2">
    <location>
        <begin position="60"/>
        <end position="73"/>
    </location>
</feature>
<feature type="compositionally biased region" description="Basic and acidic residues" evidence="2">
    <location>
        <begin position="491"/>
        <end position="500"/>
    </location>
</feature>
<feature type="compositionally biased region" description="Basic and acidic residues" evidence="2">
    <location>
        <begin position="778"/>
        <end position="788"/>
    </location>
</feature>
<feature type="compositionally biased region" description="Low complexity" evidence="2">
    <location>
        <begin position="13"/>
        <end position="44"/>
    </location>
</feature>
<dbReference type="InParanoid" id="A9V5P0"/>
<feature type="compositionally biased region" description="Polar residues" evidence="2">
    <location>
        <begin position="345"/>
        <end position="354"/>
    </location>
</feature>
<evidence type="ECO:0000313" key="5">
    <source>
        <dbReference type="Proteomes" id="UP000001357"/>
    </source>
</evidence>
<dbReference type="GeneID" id="5893339"/>
<keyword evidence="1" id="KW-0175">Coiled coil</keyword>
<name>A9V5P0_MONBE</name>
<accession>A9V5P0</accession>
<feature type="compositionally biased region" description="Low complexity" evidence="2">
    <location>
        <begin position="288"/>
        <end position="297"/>
    </location>
</feature>
<feature type="region of interest" description="Disordered" evidence="2">
    <location>
        <begin position="869"/>
        <end position="903"/>
    </location>
</feature>
<feature type="compositionally biased region" description="Polar residues" evidence="2">
    <location>
        <begin position="315"/>
        <end position="324"/>
    </location>
</feature>
<evidence type="ECO:0000313" key="4">
    <source>
        <dbReference type="EMBL" id="EDQ87074.1"/>
    </source>
</evidence>
<dbReference type="OMA" id="PDTHHES"/>
<gene>
    <name evidence="4" type="ORF">MONBRDRAFT_38101</name>
</gene>
<feature type="compositionally biased region" description="Polar residues" evidence="2">
    <location>
        <begin position="111"/>
        <end position="122"/>
    </location>
</feature>
<protein>
    <recommendedName>
        <fullName evidence="3">ShKT domain-containing protein</fullName>
    </recommendedName>
</protein>
<feature type="region of interest" description="Disordered" evidence="2">
    <location>
        <begin position="661"/>
        <end position="840"/>
    </location>
</feature>
<feature type="compositionally biased region" description="Polar residues" evidence="2">
    <location>
        <begin position="154"/>
        <end position="176"/>
    </location>
</feature>
<feature type="compositionally biased region" description="Basic and acidic residues" evidence="2">
    <location>
        <begin position="524"/>
        <end position="538"/>
    </location>
</feature>
<dbReference type="EMBL" id="CH991561">
    <property type="protein sequence ID" value="EDQ87074.1"/>
    <property type="molecule type" value="Genomic_DNA"/>
</dbReference>
<dbReference type="GO" id="GO:0016460">
    <property type="term" value="C:myosin II complex"/>
    <property type="evidence" value="ECO:0000318"/>
    <property type="project" value="GO_Central"/>
</dbReference>
<feature type="compositionally biased region" description="Basic and acidic residues" evidence="2">
    <location>
        <begin position="681"/>
        <end position="692"/>
    </location>
</feature>
<reference evidence="4 5" key="1">
    <citation type="journal article" date="2008" name="Nature">
        <title>The genome of the choanoflagellate Monosiga brevicollis and the origin of metazoans.</title>
        <authorList>
            <consortium name="JGI Sequencing"/>
            <person name="King N."/>
            <person name="Westbrook M.J."/>
            <person name="Young S.L."/>
            <person name="Kuo A."/>
            <person name="Abedin M."/>
            <person name="Chapman J."/>
            <person name="Fairclough S."/>
            <person name="Hellsten U."/>
            <person name="Isogai Y."/>
            <person name="Letunic I."/>
            <person name="Marr M."/>
            <person name="Pincus D."/>
            <person name="Putnam N."/>
            <person name="Rokas A."/>
            <person name="Wright K.J."/>
            <person name="Zuzow R."/>
            <person name="Dirks W."/>
            <person name="Good M."/>
            <person name="Goodstein D."/>
            <person name="Lemons D."/>
            <person name="Li W."/>
            <person name="Lyons J.B."/>
            <person name="Morris A."/>
            <person name="Nichols S."/>
            <person name="Richter D.J."/>
            <person name="Salamov A."/>
            <person name="Bork P."/>
            <person name="Lim W.A."/>
            <person name="Manning G."/>
            <person name="Miller W.T."/>
            <person name="McGinnis W."/>
            <person name="Shapiro H."/>
            <person name="Tjian R."/>
            <person name="Grigoriev I.V."/>
            <person name="Rokhsar D."/>
        </authorList>
    </citation>
    <scope>NUCLEOTIDE SEQUENCE [LARGE SCALE GENOMIC DNA]</scope>
    <source>
        <strain evidence="5">MX1 / ATCC 50154</strain>
    </source>
</reference>
<evidence type="ECO:0000259" key="3">
    <source>
        <dbReference type="Pfam" id="PF01549"/>
    </source>
</evidence>
<feature type="coiled-coil region" evidence="1">
    <location>
        <begin position="1260"/>
        <end position="1339"/>
    </location>
</feature>
<feature type="compositionally biased region" description="Basic and acidic residues" evidence="2">
    <location>
        <begin position="703"/>
        <end position="716"/>
    </location>
</feature>
<feature type="compositionally biased region" description="Low complexity" evidence="2">
    <location>
        <begin position="362"/>
        <end position="379"/>
    </location>
</feature>
<feature type="compositionally biased region" description="Polar residues" evidence="2">
    <location>
        <begin position="388"/>
        <end position="399"/>
    </location>
</feature>
<keyword evidence="5" id="KW-1185">Reference proteome</keyword>
<feature type="domain" description="ShKT" evidence="3">
    <location>
        <begin position="606"/>
        <end position="636"/>
    </location>
</feature>
<dbReference type="GO" id="GO:0032982">
    <property type="term" value="C:myosin filament"/>
    <property type="evidence" value="ECO:0000318"/>
    <property type="project" value="GO_Central"/>
</dbReference>
<dbReference type="Pfam" id="PF01549">
    <property type="entry name" value="ShK"/>
    <property type="match status" value="1"/>
</dbReference>
<feature type="compositionally biased region" description="Basic residues" evidence="2">
    <location>
        <begin position="1"/>
        <end position="10"/>
    </location>
</feature>
<feature type="compositionally biased region" description="Low complexity" evidence="2">
    <location>
        <begin position="248"/>
        <end position="261"/>
    </location>
</feature>
<feature type="compositionally biased region" description="Low complexity" evidence="2">
    <location>
        <begin position="1123"/>
        <end position="1149"/>
    </location>
</feature>
<organism evidence="4 5">
    <name type="scientific">Monosiga brevicollis</name>
    <name type="common">Choanoflagellate</name>
    <dbReference type="NCBI Taxonomy" id="81824"/>
    <lineage>
        <taxon>Eukaryota</taxon>
        <taxon>Choanoflagellata</taxon>
        <taxon>Craspedida</taxon>
        <taxon>Salpingoecidae</taxon>
        <taxon>Monosiga</taxon>
    </lineage>
</organism>
<proteinExistence type="predicted"/>
<feature type="region of interest" description="Disordered" evidence="2">
    <location>
        <begin position="1361"/>
        <end position="1395"/>
    </location>
</feature>
<dbReference type="GO" id="GO:0051015">
    <property type="term" value="F:actin filament binding"/>
    <property type="evidence" value="ECO:0000318"/>
    <property type="project" value="GO_Central"/>
</dbReference>
<feature type="compositionally biased region" description="Basic and acidic residues" evidence="2">
    <location>
        <begin position="804"/>
        <end position="840"/>
    </location>
</feature>
<feature type="compositionally biased region" description="Basic residues" evidence="2">
    <location>
        <begin position="1361"/>
        <end position="1374"/>
    </location>
</feature>
<dbReference type="GO" id="GO:0005737">
    <property type="term" value="C:cytoplasm"/>
    <property type="evidence" value="ECO:0000318"/>
    <property type="project" value="GO_Central"/>
</dbReference>
<feature type="coiled-coil region" evidence="1">
    <location>
        <begin position="1178"/>
        <end position="1226"/>
    </location>
</feature>
<evidence type="ECO:0000256" key="2">
    <source>
        <dbReference type="SAM" id="MobiDB-lite"/>
    </source>
</evidence>
<dbReference type="RefSeq" id="XP_001748017.1">
    <property type="nucleotide sequence ID" value="XM_001747965.1"/>
</dbReference>
<dbReference type="Proteomes" id="UP000001357">
    <property type="component" value="Unassembled WGS sequence"/>
</dbReference>